<dbReference type="Proteomes" id="UP000192223">
    <property type="component" value="Unplaced"/>
</dbReference>
<evidence type="ECO:0000256" key="8">
    <source>
        <dbReference type="ARBA" id="ARBA00023316"/>
    </source>
</evidence>
<gene>
    <name evidence="15" type="primary">LOC108736294</name>
</gene>
<dbReference type="RefSeq" id="XP_018324159.1">
    <property type="nucleotide sequence ID" value="XM_018468657.1"/>
</dbReference>
<comment type="catalytic activity">
    <reaction evidence="9">
        <text>(1,4-alpha-D-galacturonosyl)n+m + H2O = (1,4-alpha-D-galacturonosyl)n + (1,4-alpha-D-galacturonosyl)m.</text>
        <dbReference type="EC" id="3.2.1.15"/>
    </reaction>
</comment>
<dbReference type="PANTHER" id="PTHR31884:SF1">
    <property type="entry name" value="POLYGALACTURONASE"/>
    <property type="match status" value="1"/>
</dbReference>
<keyword evidence="4" id="KW-0677">Repeat</keyword>
<accession>A0A1W4WJQ8</accession>
<dbReference type="GeneID" id="108736294"/>
<keyword evidence="14" id="KW-1185">Reference proteome</keyword>
<sequence length="365" mass="38041">MNPLVLLSSILLVTSTLASPLSGDTRASCTLSGSSLGSLSSIKSSCTKITIQDLTVPAGKTLDLTGLKSGTTVTFKGTTTFGYKEWAGPLISVSGSKITIDGASGNKIDGKGSQYWDGKGGNGGKTKPKFFKAGKLNHSVIKNINIYNTPVHVFSINNCENITVQNVLIDDSKGDSGGGHNTDGFDVSDSTQVVIKNSKVYSQDDCLAINSVNDLRFENNYCKGGHGISIGSVGGRSNNVVKKVVVKNCEVVNNDNGIRIKTVYDKTGSVSDITFQDITLTNINKYGITIRGDYTNSGHKGTATSGVPIKGLTIKNVKGTVKSSATRIFVLVKGASNWKWSGVSISGGKKSSSCSGIPSGSGASC</sequence>
<comment type="similarity">
    <text evidence="1 11">Belongs to the glycosyl hydrolase 28 family.</text>
</comment>
<keyword evidence="3 13" id="KW-0732">Signal</keyword>
<dbReference type="InterPro" id="IPR011050">
    <property type="entry name" value="Pectin_lyase_fold/virulence"/>
</dbReference>
<evidence type="ECO:0000256" key="6">
    <source>
        <dbReference type="ARBA" id="ARBA00023157"/>
    </source>
</evidence>
<evidence type="ECO:0000256" key="12">
    <source>
        <dbReference type="SAM" id="MobiDB-lite"/>
    </source>
</evidence>
<protein>
    <recommendedName>
        <fullName evidence="2">endo-polygalacturonase</fullName>
        <ecNumber evidence="2">3.2.1.15</ecNumber>
    </recommendedName>
</protein>
<dbReference type="EC" id="3.2.1.15" evidence="2"/>
<dbReference type="InParanoid" id="A0A1W4WJQ8"/>
<dbReference type="InterPro" id="IPR012334">
    <property type="entry name" value="Pectin_lyas_fold"/>
</dbReference>
<dbReference type="GO" id="GO:0005576">
    <property type="term" value="C:extracellular region"/>
    <property type="evidence" value="ECO:0007669"/>
    <property type="project" value="TreeGrafter"/>
</dbReference>
<dbReference type="FunFam" id="2.160.20.10:FF:000002">
    <property type="entry name" value="Endopolygalacturonase D"/>
    <property type="match status" value="1"/>
</dbReference>
<feature type="active site" evidence="10">
    <location>
        <position position="226"/>
    </location>
</feature>
<dbReference type="Pfam" id="PF00295">
    <property type="entry name" value="Glyco_hydro_28"/>
    <property type="match status" value="1"/>
</dbReference>
<organism evidence="14 15">
    <name type="scientific">Agrilus planipennis</name>
    <name type="common">Emerald ash borer</name>
    <name type="synonym">Agrilus marcopoli</name>
    <dbReference type="NCBI Taxonomy" id="224129"/>
    <lineage>
        <taxon>Eukaryota</taxon>
        <taxon>Metazoa</taxon>
        <taxon>Ecdysozoa</taxon>
        <taxon>Arthropoda</taxon>
        <taxon>Hexapoda</taxon>
        <taxon>Insecta</taxon>
        <taxon>Pterygota</taxon>
        <taxon>Neoptera</taxon>
        <taxon>Endopterygota</taxon>
        <taxon>Coleoptera</taxon>
        <taxon>Polyphaga</taxon>
        <taxon>Elateriformia</taxon>
        <taxon>Buprestoidea</taxon>
        <taxon>Buprestidae</taxon>
        <taxon>Agrilinae</taxon>
        <taxon>Agrilus</taxon>
    </lineage>
</organism>
<dbReference type="PROSITE" id="PS00502">
    <property type="entry name" value="POLYGALACTURONASE"/>
    <property type="match status" value="1"/>
</dbReference>
<dbReference type="KEGG" id="apln:108736294"/>
<evidence type="ECO:0000256" key="10">
    <source>
        <dbReference type="PROSITE-ProRule" id="PRU10052"/>
    </source>
</evidence>
<name>A0A1W4WJQ8_AGRPL</name>
<evidence type="ECO:0000256" key="4">
    <source>
        <dbReference type="ARBA" id="ARBA00022737"/>
    </source>
</evidence>
<evidence type="ECO:0000256" key="11">
    <source>
        <dbReference type="RuleBase" id="RU361169"/>
    </source>
</evidence>
<evidence type="ECO:0000313" key="15">
    <source>
        <dbReference type="RefSeq" id="XP_018324159.1"/>
    </source>
</evidence>
<dbReference type="GO" id="GO:0004650">
    <property type="term" value="F:polygalacturonase activity"/>
    <property type="evidence" value="ECO:0007669"/>
    <property type="project" value="UniProtKB-EC"/>
</dbReference>
<keyword evidence="8" id="KW-0961">Cell wall biogenesis/degradation</keyword>
<reference evidence="15" key="1">
    <citation type="submission" date="2025-08" db="UniProtKB">
        <authorList>
            <consortium name="RefSeq"/>
        </authorList>
    </citation>
    <scope>IDENTIFICATION</scope>
    <source>
        <tissue evidence="15">Entire body</tissue>
    </source>
</reference>
<feature type="signal peptide" evidence="13">
    <location>
        <begin position="1"/>
        <end position="18"/>
    </location>
</feature>
<evidence type="ECO:0000256" key="13">
    <source>
        <dbReference type="SAM" id="SignalP"/>
    </source>
</evidence>
<evidence type="ECO:0000256" key="1">
    <source>
        <dbReference type="ARBA" id="ARBA00008834"/>
    </source>
</evidence>
<keyword evidence="6" id="KW-1015">Disulfide bond</keyword>
<dbReference type="GO" id="GO:0045490">
    <property type="term" value="P:pectin catabolic process"/>
    <property type="evidence" value="ECO:0007669"/>
    <property type="project" value="TreeGrafter"/>
</dbReference>
<dbReference type="SUPFAM" id="SSF51126">
    <property type="entry name" value="Pectin lyase-like"/>
    <property type="match status" value="1"/>
</dbReference>
<proteinExistence type="inferred from homology"/>
<evidence type="ECO:0000256" key="5">
    <source>
        <dbReference type="ARBA" id="ARBA00022801"/>
    </source>
</evidence>
<evidence type="ECO:0000256" key="7">
    <source>
        <dbReference type="ARBA" id="ARBA00023295"/>
    </source>
</evidence>
<dbReference type="OrthoDB" id="6709892at2759"/>
<dbReference type="GO" id="GO:0071555">
    <property type="term" value="P:cell wall organization"/>
    <property type="evidence" value="ECO:0007669"/>
    <property type="project" value="UniProtKB-KW"/>
</dbReference>
<dbReference type="InterPro" id="IPR000743">
    <property type="entry name" value="Glyco_hydro_28"/>
</dbReference>
<feature type="chain" id="PRO_5010703355" description="endo-polygalacturonase" evidence="13">
    <location>
        <begin position="19"/>
        <end position="365"/>
    </location>
</feature>
<dbReference type="Gene3D" id="2.160.20.10">
    <property type="entry name" value="Single-stranded right-handed beta-helix, Pectin lyase-like"/>
    <property type="match status" value="1"/>
</dbReference>
<keyword evidence="5 11" id="KW-0378">Hydrolase</keyword>
<evidence type="ECO:0000256" key="2">
    <source>
        <dbReference type="ARBA" id="ARBA00012736"/>
    </source>
</evidence>
<evidence type="ECO:0000256" key="3">
    <source>
        <dbReference type="ARBA" id="ARBA00022729"/>
    </source>
</evidence>
<dbReference type="AlphaFoldDB" id="A0A1W4WJQ8"/>
<dbReference type="SMART" id="SM00710">
    <property type="entry name" value="PbH1"/>
    <property type="match status" value="6"/>
</dbReference>
<dbReference type="InterPro" id="IPR050434">
    <property type="entry name" value="Glycosyl_hydrlase_28"/>
</dbReference>
<feature type="region of interest" description="Disordered" evidence="12">
    <location>
        <begin position="344"/>
        <end position="365"/>
    </location>
</feature>
<evidence type="ECO:0000256" key="9">
    <source>
        <dbReference type="ARBA" id="ARBA00034074"/>
    </source>
</evidence>
<keyword evidence="7 11" id="KW-0326">Glycosidase</keyword>
<evidence type="ECO:0000313" key="14">
    <source>
        <dbReference type="Proteomes" id="UP000192223"/>
    </source>
</evidence>
<dbReference type="STRING" id="224129.A0A1W4WJQ8"/>
<dbReference type="InterPro" id="IPR006626">
    <property type="entry name" value="PbH1"/>
</dbReference>
<dbReference type="PANTHER" id="PTHR31884">
    <property type="entry name" value="POLYGALACTURONASE"/>
    <property type="match status" value="1"/>
</dbReference>